<dbReference type="InterPro" id="IPR023367">
    <property type="entry name" value="Peptidase_M42_dom2"/>
</dbReference>
<keyword evidence="2" id="KW-0031">Aminopeptidase</keyword>
<evidence type="ECO:0000256" key="3">
    <source>
        <dbReference type="ARBA" id="ARBA00022670"/>
    </source>
</evidence>
<protein>
    <submittedName>
        <fullName evidence="7">M42 family metallopeptidase</fullName>
    </submittedName>
</protein>
<evidence type="ECO:0000256" key="1">
    <source>
        <dbReference type="ARBA" id="ARBA00006272"/>
    </source>
</evidence>
<keyword evidence="5" id="KW-0378">Hydrolase</keyword>
<keyword evidence="3" id="KW-0645">Protease</keyword>
<dbReference type="Pfam" id="PF05343">
    <property type="entry name" value="Peptidase_M42"/>
    <property type="match status" value="1"/>
</dbReference>
<dbReference type="PIRSF" id="PIRSF001123">
    <property type="entry name" value="PepA_GA"/>
    <property type="match status" value="1"/>
</dbReference>
<evidence type="ECO:0000313" key="7">
    <source>
        <dbReference type="EMBL" id="MEQ2455102.1"/>
    </source>
</evidence>
<evidence type="ECO:0000256" key="4">
    <source>
        <dbReference type="ARBA" id="ARBA00022723"/>
    </source>
</evidence>
<comment type="caution">
    <text evidence="7">The sequence shown here is derived from an EMBL/GenBank/DDBJ whole genome shotgun (WGS) entry which is preliminary data.</text>
</comment>
<dbReference type="Gene3D" id="3.40.630.10">
    <property type="entry name" value="Zn peptidases"/>
    <property type="match status" value="1"/>
</dbReference>
<organism evidence="7 8">
    <name type="scientific">Flavonifractor hominis</name>
    <dbReference type="NCBI Taxonomy" id="3133178"/>
    <lineage>
        <taxon>Bacteria</taxon>
        <taxon>Bacillati</taxon>
        <taxon>Bacillota</taxon>
        <taxon>Clostridia</taxon>
        <taxon>Eubacteriales</taxon>
        <taxon>Oscillospiraceae</taxon>
        <taxon>Flavonifractor</taxon>
    </lineage>
</organism>
<dbReference type="SUPFAM" id="SSF53187">
    <property type="entry name" value="Zn-dependent exopeptidases"/>
    <property type="match status" value="1"/>
</dbReference>
<name>A0ABV1EKJ0_9FIRM</name>
<gene>
    <name evidence="7" type="ORF">WMO45_01085</name>
</gene>
<proteinExistence type="inferred from homology"/>
<keyword evidence="8" id="KW-1185">Reference proteome</keyword>
<comment type="similarity">
    <text evidence="1 6">Belongs to the peptidase M42 family.</text>
</comment>
<reference evidence="7 8" key="1">
    <citation type="submission" date="2024-03" db="EMBL/GenBank/DDBJ databases">
        <title>Human intestinal bacterial collection.</title>
        <authorList>
            <person name="Pauvert C."/>
            <person name="Hitch T.C.A."/>
            <person name="Clavel T."/>
        </authorList>
    </citation>
    <scope>NUCLEOTIDE SEQUENCE [LARGE SCALE GENOMIC DNA]</scope>
    <source>
        <strain evidence="7 8">CLA-AP-H34</strain>
    </source>
</reference>
<dbReference type="EMBL" id="JBBMFT010000001">
    <property type="protein sequence ID" value="MEQ2455102.1"/>
    <property type="molecule type" value="Genomic_DNA"/>
</dbReference>
<keyword evidence="4" id="KW-0479">Metal-binding</keyword>
<dbReference type="PANTHER" id="PTHR32481">
    <property type="entry name" value="AMINOPEPTIDASE"/>
    <property type="match status" value="1"/>
</dbReference>
<dbReference type="SUPFAM" id="SSF101821">
    <property type="entry name" value="Aminopeptidase/glucanase lid domain"/>
    <property type="match status" value="1"/>
</dbReference>
<sequence length="331" mass="35585">MDILQTLQALNACHGPSGCERPVADVIRQLAEPYVDECTIDTLGNLICHKKGNGPKVMFAAHMDSIGFIVTHIDEKGFLRFGRVGGLSAHEVLGAPIRFANGVRGVVALDGKVEAKEMKLDDLYLDIGARDREEARSLIQVGDTAVYDTQAFVSGDRIFSPYLDDRIACVVLLMALEQIRNNRNDLYFVFTVQEEVGIRGARTAAYGVDPDYGIAIDVTDSDDIPGAPHECSSVAGGGAAIKVMDSSVICHPLVVARLEQLARENEIAWQKDILKAGGTDAGAIHQTRAGVYTGGISISSRYIHTPLEMADLRDVEACAALAAAFAQAELD</sequence>
<dbReference type="RefSeq" id="WP_349138784.1">
    <property type="nucleotide sequence ID" value="NZ_JBBMFT010000001.1"/>
</dbReference>
<dbReference type="InterPro" id="IPR051464">
    <property type="entry name" value="Peptidase_M42_aminopept"/>
</dbReference>
<dbReference type="CDD" id="cd05656">
    <property type="entry name" value="M42_Frv"/>
    <property type="match status" value="1"/>
</dbReference>
<dbReference type="PANTHER" id="PTHR32481:SF0">
    <property type="entry name" value="AMINOPEPTIDASE YPDE-RELATED"/>
    <property type="match status" value="1"/>
</dbReference>
<evidence type="ECO:0000313" key="8">
    <source>
        <dbReference type="Proteomes" id="UP001440599"/>
    </source>
</evidence>
<accession>A0ABV1EKJ0</accession>
<evidence type="ECO:0000256" key="6">
    <source>
        <dbReference type="PIRNR" id="PIRNR001123"/>
    </source>
</evidence>
<evidence type="ECO:0000256" key="5">
    <source>
        <dbReference type="ARBA" id="ARBA00022801"/>
    </source>
</evidence>
<dbReference type="InterPro" id="IPR008007">
    <property type="entry name" value="Peptidase_M42"/>
</dbReference>
<evidence type="ECO:0000256" key="2">
    <source>
        <dbReference type="ARBA" id="ARBA00022438"/>
    </source>
</evidence>
<dbReference type="Proteomes" id="UP001440599">
    <property type="component" value="Unassembled WGS sequence"/>
</dbReference>
<dbReference type="Gene3D" id="2.40.30.40">
    <property type="entry name" value="Peptidase M42, domain 2"/>
    <property type="match status" value="1"/>
</dbReference>